<dbReference type="OrthoDB" id="415358at2759"/>
<evidence type="ECO:0000256" key="1">
    <source>
        <dbReference type="SAM" id="MobiDB-lite"/>
    </source>
</evidence>
<name>A0A0L0H842_SPIPD</name>
<protein>
    <recommendedName>
        <fullName evidence="2">JmjC domain-containing protein</fullName>
    </recommendedName>
</protein>
<dbReference type="GeneID" id="27690396"/>
<proteinExistence type="predicted"/>
<feature type="region of interest" description="Disordered" evidence="1">
    <location>
        <begin position="290"/>
        <end position="357"/>
    </location>
</feature>
<dbReference type="VEuPathDB" id="FungiDB:SPPG_07157"/>
<keyword evidence="4" id="KW-1185">Reference proteome</keyword>
<reference evidence="3 4" key="1">
    <citation type="submission" date="2009-08" db="EMBL/GenBank/DDBJ databases">
        <title>The Genome Sequence of Spizellomyces punctatus strain DAOM BR117.</title>
        <authorList>
            <consortium name="The Broad Institute Genome Sequencing Platform"/>
            <person name="Russ C."/>
            <person name="Cuomo C."/>
            <person name="Shea T."/>
            <person name="Young S.K."/>
            <person name="Zeng Q."/>
            <person name="Koehrsen M."/>
            <person name="Haas B."/>
            <person name="Borodovsky M."/>
            <person name="Guigo R."/>
            <person name="Alvarado L."/>
            <person name="Berlin A."/>
            <person name="Bochicchio J."/>
            <person name="Borenstein D."/>
            <person name="Chapman S."/>
            <person name="Chen Z."/>
            <person name="Engels R."/>
            <person name="Freedman E."/>
            <person name="Gellesch M."/>
            <person name="Goldberg J."/>
            <person name="Griggs A."/>
            <person name="Gujja S."/>
            <person name="Heiman D."/>
            <person name="Hepburn T."/>
            <person name="Howarth C."/>
            <person name="Jen D."/>
            <person name="Larson L."/>
            <person name="Lewis B."/>
            <person name="Mehta T."/>
            <person name="Park D."/>
            <person name="Pearson M."/>
            <person name="Roberts A."/>
            <person name="Saif S."/>
            <person name="Shenoy N."/>
            <person name="Sisk P."/>
            <person name="Stolte C."/>
            <person name="Sykes S."/>
            <person name="Thomson T."/>
            <person name="Walk T."/>
            <person name="White J."/>
            <person name="Yandava C."/>
            <person name="Burger G."/>
            <person name="Gray M.W."/>
            <person name="Holland P.W.H."/>
            <person name="King N."/>
            <person name="Lang F.B.F."/>
            <person name="Roger A.J."/>
            <person name="Ruiz-Trillo I."/>
            <person name="Lander E."/>
            <person name="Nusbaum C."/>
        </authorList>
    </citation>
    <scope>NUCLEOTIDE SEQUENCE [LARGE SCALE GENOMIC DNA]</scope>
    <source>
        <strain evidence="3 4">DAOM BR117</strain>
    </source>
</reference>
<dbReference type="InterPro" id="IPR003347">
    <property type="entry name" value="JmjC_dom"/>
</dbReference>
<dbReference type="InterPro" id="IPR014710">
    <property type="entry name" value="RmlC-like_jellyroll"/>
</dbReference>
<dbReference type="AlphaFoldDB" id="A0A0L0H842"/>
<evidence type="ECO:0000313" key="4">
    <source>
        <dbReference type="Proteomes" id="UP000053201"/>
    </source>
</evidence>
<dbReference type="InterPro" id="IPR041667">
    <property type="entry name" value="Cupin_8"/>
</dbReference>
<dbReference type="EMBL" id="KQ257463">
    <property type="protein sequence ID" value="KNC97695.1"/>
    <property type="molecule type" value="Genomic_DNA"/>
</dbReference>
<dbReference type="Proteomes" id="UP000053201">
    <property type="component" value="Unassembled WGS sequence"/>
</dbReference>
<sequence length="447" mass="50357">MTFANEYKGFHPPSPSWTPDRIDPSTTTPQEFFEKYIATRTPCILTSPIAATNWKASTWTADYLKRRSGDLTVKVERKHPSTGGFGSGLDRLEMRFSDFLKRLENGERDLYMTTQYATHEDKDEAMQKVLEFLPHPLTNLVNDFPLHPELMGHLVPQMVNLWMGSTDPASPTSSGLHHDYQDNLYILLRGKKRFTLFSPRDAEYMYLQGDVARVCANGYILYDGMHRRDDGAGIRDVAEWKVGVAERRLEEAEEAGEGIEEAEKELEAAMDGLMVVSGEDDDVIDDFDDFELLDDENGDIKDGEEEEEDDEDEDEDDDNGPTFARVPQKRSAPPLSHAAKRPKSPPTDPPSFSTIPISELHAPSTKSLYPALQNATKTSCTLASNEMLYLPAGWFHEVGSAGDQAGLHTALNYWFAPPTQRIFAAPYEDGFWEDGFQDVKKELETLK</sequence>
<feature type="region of interest" description="Disordered" evidence="1">
    <location>
        <begin position="1"/>
        <end position="24"/>
    </location>
</feature>
<evidence type="ECO:0000313" key="3">
    <source>
        <dbReference type="EMBL" id="KNC97695.1"/>
    </source>
</evidence>
<dbReference type="Gene3D" id="2.60.120.10">
    <property type="entry name" value="Jelly Rolls"/>
    <property type="match status" value="2"/>
</dbReference>
<dbReference type="PANTHER" id="PTHR12461:SF100">
    <property type="entry name" value="JMJC DOMAIN-CONTAINING PROTEIN 4"/>
    <property type="match status" value="1"/>
</dbReference>
<dbReference type="OMA" id="PASWWHE"/>
<gene>
    <name evidence="3" type="ORF">SPPG_07157</name>
</gene>
<feature type="compositionally biased region" description="Acidic residues" evidence="1">
    <location>
        <begin position="290"/>
        <end position="319"/>
    </location>
</feature>
<dbReference type="PANTHER" id="PTHR12461">
    <property type="entry name" value="HYPOXIA-INDUCIBLE FACTOR 1 ALPHA INHIBITOR-RELATED"/>
    <property type="match status" value="1"/>
</dbReference>
<dbReference type="STRING" id="645134.A0A0L0H842"/>
<organism evidence="3 4">
    <name type="scientific">Spizellomyces punctatus (strain DAOM BR117)</name>
    <dbReference type="NCBI Taxonomy" id="645134"/>
    <lineage>
        <taxon>Eukaryota</taxon>
        <taxon>Fungi</taxon>
        <taxon>Fungi incertae sedis</taxon>
        <taxon>Chytridiomycota</taxon>
        <taxon>Chytridiomycota incertae sedis</taxon>
        <taxon>Chytridiomycetes</taxon>
        <taxon>Spizellomycetales</taxon>
        <taxon>Spizellomycetaceae</taxon>
        <taxon>Spizellomyces</taxon>
    </lineage>
</organism>
<evidence type="ECO:0000259" key="2">
    <source>
        <dbReference type="PROSITE" id="PS51184"/>
    </source>
</evidence>
<feature type="domain" description="JmjC" evidence="2">
    <location>
        <begin position="133"/>
        <end position="430"/>
    </location>
</feature>
<dbReference type="InParanoid" id="A0A0L0H842"/>
<dbReference type="eggNOG" id="KOG2508">
    <property type="taxonomic scope" value="Eukaryota"/>
</dbReference>
<dbReference type="RefSeq" id="XP_016605735.1">
    <property type="nucleotide sequence ID" value="XM_016755331.1"/>
</dbReference>
<accession>A0A0L0H842</accession>
<dbReference type="SUPFAM" id="SSF51197">
    <property type="entry name" value="Clavaminate synthase-like"/>
    <property type="match status" value="1"/>
</dbReference>
<dbReference type="PROSITE" id="PS51184">
    <property type="entry name" value="JMJC"/>
    <property type="match status" value="1"/>
</dbReference>
<dbReference type="Pfam" id="PF13621">
    <property type="entry name" value="Cupin_8"/>
    <property type="match status" value="1"/>
</dbReference>